<keyword evidence="2" id="KW-1185">Reference proteome</keyword>
<reference evidence="1" key="1">
    <citation type="submission" date="2021-06" db="EMBL/GenBank/DDBJ databases">
        <title>Parelaphostrongylus tenuis whole genome reference sequence.</title>
        <authorList>
            <person name="Garwood T.J."/>
            <person name="Larsen P.A."/>
            <person name="Fountain-Jones N.M."/>
            <person name="Garbe J.R."/>
            <person name="Macchietto M.G."/>
            <person name="Kania S.A."/>
            <person name="Gerhold R.W."/>
            <person name="Richards J.E."/>
            <person name="Wolf T.M."/>
        </authorList>
    </citation>
    <scope>NUCLEOTIDE SEQUENCE</scope>
    <source>
        <strain evidence="1">MNPRO001-30</strain>
        <tissue evidence="1">Meninges</tissue>
    </source>
</reference>
<dbReference type="EMBL" id="JAHQIW010000055">
    <property type="protein sequence ID" value="KAJ1345721.1"/>
    <property type="molecule type" value="Genomic_DNA"/>
</dbReference>
<sequence length="80" mass="8657">MPEETLRNPIRASMWKWIGIEIPAGHPQTFSMEAQNCEALLIELRTGTLVYSSGSPCKNGGKCTSSKNGLCEDGLCVIDA</sequence>
<protein>
    <submittedName>
        <fullName evidence="1">Uncharacterized protein</fullName>
    </submittedName>
</protein>
<dbReference type="AlphaFoldDB" id="A0AAD5MDF5"/>
<name>A0AAD5MDF5_PARTN</name>
<evidence type="ECO:0000313" key="2">
    <source>
        <dbReference type="Proteomes" id="UP001196413"/>
    </source>
</evidence>
<evidence type="ECO:0000313" key="1">
    <source>
        <dbReference type="EMBL" id="KAJ1345721.1"/>
    </source>
</evidence>
<accession>A0AAD5MDF5</accession>
<dbReference type="Proteomes" id="UP001196413">
    <property type="component" value="Unassembled WGS sequence"/>
</dbReference>
<proteinExistence type="predicted"/>
<gene>
    <name evidence="1" type="ORF">KIN20_000317</name>
</gene>
<organism evidence="1 2">
    <name type="scientific">Parelaphostrongylus tenuis</name>
    <name type="common">Meningeal worm</name>
    <dbReference type="NCBI Taxonomy" id="148309"/>
    <lineage>
        <taxon>Eukaryota</taxon>
        <taxon>Metazoa</taxon>
        <taxon>Ecdysozoa</taxon>
        <taxon>Nematoda</taxon>
        <taxon>Chromadorea</taxon>
        <taxon>Rhabditida</taxon>
        <taxon>Rhabditina</taxon>
        <taxon>Rhabditomorpha</taxon>
        <taxon>Strongyloidea</taxon>
        <taxon>Metastrongylidae</taxon>
        <taxon>Parelaphostrongylus</taxon>
    </lineage>
</organism>
<comment type="caution">
    <text evidence="1">The sequence shown here is derived from an EMBL/GenBank/DDBJ whole genome shotgun (WGS) entry which is preliminary data.</text>
</comment>